<evidence type="ECO:0000259" key="8">
    <source>
        <dbReference type="Pfam" id="PF12704"/>
    </source>
</evidence>
<keyword evidence="5 6" id="KW-0472">Membrane</keyword>
<feature type="transmembrane region" description="Helical" evidence="6">
    <location>
        <begin position="292"/>
        <end position="309"/>
    </location>
</feature>
<dbReference type="InterPro" id="IPR025857">
    <property type="entry name" value="MacB_PCD"/>
</dbReference>
<dbReference type="EMBL" id="JBCLPP010000018">
    <property type="protein sequence ID" value="MEY8245520.1"/>
    <property type="molecule type" value="Genomic_DNA"/>
</dbReference>
<evidence type="ECO:0000313" key="10">
    <source>
        <dbReference type="Proteomes" id="UP001565200"/>
    </source>
</evidence>
<feature type="transmembrane region" description="Helical" evidence="6">
    <location>
        <begin position="21"/>
        <end position="40"/>
    </location>
</feature>
<accession>A0ABV4CVV8</accession>
<keyword evidence="3 6" id="KW-0812">Transmembrane</keyword>
<protein>
    <submittedName>
        <fullName evidence="9">ABC transporter permease</fullName>
    </submittedName>
</protein>
<feature type="transmembrane region" description="Helical" evidence="6">
    <location>
        <begin position="388"/>
        <end position="407"/>
    </location>
</feature>
<feature type="domain" description="ABC3 transporter permease C-terminal" evidence="7">
    <location>
        <begin position="293"/>
        <end position="419"/>
    </location>
</feature>
<evidence type="ECO:0000256" key="6">
    <source>
        <dbReference type="SAM" id="Phobius"/>
    </source>
</evidence>
<evidence type="ECO:0000256" key="4">
    <source>
        <dbReference type="ARBA" id="ARBA00022989"/>
    </source>
</evidence>
<dbReference type="Pfam" id="PF02687">
    <property type="entry name" value="FtsX"/>
    <property type="match status" value="1"/>
</dbReference>
<feature type="domain" description="MacB-like periplasmic core" evidence="8">
    <location>
        <begin position="24"/>
        <end position="243"/>
    </location>
</feature>
<evidence type="ECO:0000256" key="3">
    <source>
        <dbReference type="ARBA" id="ARBA00022692"/>
    </source>
</evidence>
<evidence type="ECO:0000259" key="7">
    <source>
        <dbReference type="Pfam" id="PF02687"/>
    </source>
</evidence>
<dbReference type="PANTHER" id="PTHR30572">
    <property type="entry name" value="MEMBRANE COMPONENT OF TRANSPORTER-RELATED"/>
    <property type="match status" value="1"/>
</dbReference>
<proteinExistence type="predicted"/>
<dbReference type="Proteomes" id="UP001565200">
    <property type="component" value="Unassembled WGS sequence"/>
</dbReference>
<keyword evidence="10" id="KW-1185">Reference proteome</keyword>
<keyword evidence="4 6" id="KW-1133">Transmembrane helix</keyword>
<evidence type="ECO:0000256" key="1">
    <source>
        <dbReference type="ARBA" id="ARBA00004651"/>
    </source>
</evidence>
<evidence type="ECO:0000256" key="5">
    <source>
        <dbReference type="ARBA" id="ARBA00023136"/>
    </source>
</evidence>
<reference evidence="9 10" key="1">
    <citation type="submission" date="2024-03" db="EMBL/GenBank/DDBJ databases">
        <title>Mouse gut bacterial collection (mGBC) of GemPharmatech.</title>
        <authorList>
            <person name="He Y."/>
            <person name="Dong L."/>
            <person name="Wu D."/>
            <person name="Gao X."/>
            <person name="Lin Z."/>
        </authorList>
    </citation>
    <scope>NUCLEOTIDE SEQUENCE [LARGE SCALE GENOMIC DNA]</scope>
    <source>
        <strain evidence="9 10">54-13</strain>
    </source>
</reference>
<keyword evidence="2" id="KW-1003">Cell membrane</keyword>
<dbReference type="Pfam" id="PF12704">
    <property type="entry name" value="MacB_PCD"/>
    <property type="match status" value="1"/>
</dbReference>
<comment type="caution">
    <text evidence="9">The sequence shown here is derived from an EMBL/GenBank/DDBJ whole genome shotgun (WGS) entry which is preliminary data.</text>
</comment>
<dbReference type="PANTHER" id="PTHR30572:SF18">
    <property type="entry name" value="ABC-TYPE MACROLIDE FAMILY EXPORT SYSTEM PERMEASE COMPONENT 2"/>
    <property type="match status" value="1"/>
</dbReference>
<evidence type="ECO:0000256" key="2">
    <source>
        <dbReference type="ARBA" id="ARBA00022475"/>
    </source>
</evidence>
<dbReference type="InterPro" id="IPR003838">
    <property type="entry name" value="ABC3_permease_C"/>
</dbReference>
<sequence length="429" mass="47329">MNTNIFKQTLASVRQQPVLSIVAVTGTALAIFLIMVVVMMQQVMVAPFSPESNRDRLLHAQYGSIKALNESDGWSSNGPISEKSAKALYKSLDTPEAVTIHQAFLETSSAVIPGGTPVEVDLSKTDDDFWKVFDFRFIHGKPYDKAAFDAGLKQAVITRSVARAVFGTEDVVGREFKLDYTAYSVAGVVEDVSTLASAAYAQVWIPYTSSPVETWNSGLMGSMRATLLAKSRDDFDAIKKEVEHNYAKYNEEIVPTGWKFVPFGRPYDQETASICFDASSEPDVTISRRKRFVVYLILLIVPAINLSSMTDSRMRQRVSEIGVRRAFGCLRSEIALQIISESLIITLFAGALGWLMSVVFAYLCGSMLFTQPFSATLNPPSVDVSMLIQGSTFLWALLFCFILNLLSSGIPSWRASRTKIVTALNGNKH</sequence>
<dbReference type="InterPro" id="IPR050250">
    <property type="entry name" value="Macrolide_Exporter_MacB"/>
</dbReference>
<organism evidence="9 10">
    <name type="scientific">Heminiphilus faecis</name>
    <dbReference type="NCBI Taxonomy" id="2601703"/>
    <lineage>
        <taxon>Bacteria</taxon>
        <taxon>Pseudomonadati</taxon>
        <taxon>Bacteroidota</taxon>
        <taxon>Bacteroidia</taxon>
        <taxon>Bacteroidales</taxon>
        <taxon>Muribaculaceae</taxon>
        <taxon>Heminiphilus</taxon>
    </lineage>
</organism>
<feature type="transmembrane region" description="Helical" evidence="6">
    <location>
        <begin position="343"/>
        <end position="368"/>
    </location>
</feature>
<gene>
    <name evidence="9" type="ORF">AAK873_07800</name>
</gene>
<comment type="subcellular location">
    <subcellularLocation>
        <location evidence="1">Cell membrane</location>
        <topology evidence="1">Multi-pass membrane protein</topology>
    </subcellularLocation>
</comment>
<dbReference type="RefSeq" id="WP_121699854.1">
    <property type="nucleotide sequence ID" value="NZ_JBCLPP010000018.1"/>
</dbReference>
<name>A0ABV4CVV8_9BACT</name>
<evidence type="ECO:0000313" key="9">
    <source>
        <dbReference type="EMBL" id="MEY8245520.1"/>
    </source>
</evidence>